<keyword evidence="2" id="KW-0808">Transferase</keyword>
<sequence>MLLRVCTAFHRGDIYTSYLAAMKFLVIRFSSIGDIVLTTPAIRCLKLQVPDAEVHFLSKQSMKAVTEANPYIDKFYYFSSDLDSLIQALKAEQYDYIIDLHKNFRTWRIKKALKVPVLSYNKEVIEKVLLTRLHINKMAGRHIVDRCLDTLAPLGVQNDGKGMDYFIPATVRVKAEDLPLSHSAGFVAIVIGASYYTKKLPVYKLRELCAKLQYPIILVGGKEDKQEGEEIAKIDPVKIYNACGKFSLHESADIIRQSKLVISHDTGMQYIACALNKSVLAIWGGTSPALDVEPYYGTEQLLQHNKPAYHNFIVKGLACQPCSNYGTKTCPRAHFKCMQDQDINLIVATAGQYLTSMA</sequence>
<dbReference type="InterPro" id="IPR051199">
    <property type="entry name" value="LPS_LOS_Heptosyltrfase"/>
</dbReference>
<dbReference type="InterPro" id="IPR002201">
    <property type="entry name" value="Glyco_trans_9"/>
</dbReference>
<dbReference type="GO" id="GO:0009244">
    <property type="term" value="P:lipopolysaccharide core region biosynthetic process"/>
    <property type="evidence" value="ECO:0007669"/>
    <property type="project" value="TreeGrafter"/>
</dbReference>
<organism evidence="3">
    <name type="scientific">Sediminibacterium sp. KACHI17</name>
    <dbReference type="NCBI Taxonomy" id="1751071"/>
    <lineage>
        <taxon>Bacteria</taxon>
        <taxon>Pseudomonadati</taxon>
        <taxon>Bacteroidota</taxon>
        <taxon>Chitinophagia</taxon>
        <taxon>Chitinophagales</taxon>
        <taxon>Chitinophagaceae</taxon>
        <taxon>Sediminibacterium</taxon>
    </lineage>
</organism>
<name>A0AAT9GM50_9BACT</name>
<accession>A0AAT9GM50</accession>
<evidence type="ECO:0000313" key="3">
    <source>
        <dbReference type="EMBL" id="BFG71682.1"/>
    </source>
</evidence>
<reference evidence="3" key="1">
    <citation type="submission" date="2024-02" db="EMBL/GenBank/DDBJ databases">
        <title>Sediminibacterium planktonica sp. nov. and Sediminibacterium longus sp. nov., isolated from surface lake and river water.</title>
        <authorList>
            <person name="Watanabe K."/>
            <person name="Takemine S."/>
            <person name="Ishii Y."/>
            <person name="Ogata Y."/>
            <person name="Shindo C."/>
            <person name="Suda W."/>
        </authorList>
    </citation>
    <scope>NUCLEOTIDE SEQUENCE</scope>
    <source>
        <strain evidence="3">KACHI17</strain>
    </source>
</reference>
<evidence type="ECO:0000256" key="2">
    <source>
        <dbReference type="ARBA" id="ARBA00022679"/>
    </source>
</evidence>
<keyword evidence="1" id="KW-0328">Glycosyltransferase</keyword>
<dbReference type="CDD" id="cd03789">
    <property type="entry name" value="GT9_LPS_heptosyltransferase"/>
    <property type="match status" value="1"/>
</dbReference>
<dbReference type="EMBL" id="AP029612">
    <property type="protein sequence ID" value="BFG71682.1"/>
    <property type="molecule type" value="Genomic_DNA"/>
</dbReference>
<proteinExistence type="predicted"/>
<dbReference type="PANTHER" id="PTHR30160">
    <property type="entry name" value="TETRAACYLDISACCHARIDE 4'-KINASE-RELATED"/>
    <property type="match status" value="1"/>
</dbReference>
<dbReference type="GO" id="GO:0008713">
    <property type="term" value="F:ADP-heptose-lipopolysaccharide heptosyltransferase activity"/>
    <property type="evidence" value="ECO:0007669"/>
    <property type="project" value="TreeGrafter"/>
</dbReference>
<dbReference type="Gene3D" id="3.40.50.2000">
    <property type="entry name" value="Glycogen Phosphorylase B"/>
    <property type="match status" value="2"/>
</dbReference>
<dbReference type="GO" id="GO:0005829">
    <property type="term" value="C:cytosol"/>
    <property type="evidence" value="ECO:0007669"/>
    <property type="project" value="TreeGrafter"/>
</dbReference>
<evidence type="ECO:0000256" key="1">
    <source>
        <dbReference type="ARBA" id="ARBA00022676"/>
    </source>
</evidence>
<dbReference type="AlphaFoldDB" id="A0AAT9GM50"/>
<gene>
    <name evidence="3" type="ORF">KACHI17_25630</name>
</gene>
<dbReference type="Pfam" id="PF01075">
    <property type="entry name" value="Glyco_transf_9"/>
    <property type="match status" value="1"/>
</dbReference>
<dbReference type="SUPFAM" id="SSF53756">
    <property type="entry name" value="UDP-Glycosyltransferase/glycogen phosphorylase"/>
    <property type="match status" value="1"/>
</dbReference>
<dbReference type="PANTHER" id="PTHR30160:SF1">
    <property type="entry name" value="LIPOPOLYSACCHARIDE 1,2-N-ACETYLGLUCOSAMINETRANSFERASE-RELATED"/>
    <property type="match status" value="1"/>
</dbReference>
<protein>
    <submittedName>
        <fullName evidence="3">Glycosyltransferase family 9 protein</fullName>
    </submittedName>
</protein>